<evidence type="ECO:0000313" key="4">
    <source>
        <dbReference type="Proteomes" id="UP001217089"/>
    </source>
</evidence>
<comment type="similarity">
    <text evidence="1">Belongs to the apolipoprotein L family.</text>
</comment>
<evidence type="ECO:0000256" key="2">
    <source>
        <dbReference type="SAM" id="Phobius"/>
    </source>
</evidence>
<dbReference type="PANTHER" id="PTHR14096">
    <property type="entry name" value="APOLIPOPROTEIN L"/>
    <property type="match status" value="1"/>
</dbReference>
<feature type="transmembrane region" description="Helical" evidence="2">
    <location>
        <begin position="927"/>
        <end position="946"/>
    </location>
</feature>
<dbReference type="Gene3D" id="3.90.70.80">
    <property type="match status" value="1"/>
</dbReference>
<keyword evidence="4" id="KW-1185">Reference proteome</keyword>
<dbReference type="InterPro" id="IPR008405">
    <property type="entry name" value="ApoL"/>
</dbReference>
<keyword evidence="2" id="KW-1133">Transmembrane helix</keyword>
<feature type="transmembrane region" description="Helical" evidence="2">
    <location>
        <begin position="898"/>
        <end position="921"/>
    </location>
</feature>
<protein>
    <submittedName>
        <fullName evidence="3">Uncharacterized protein</fullName>
    </submittedName>
</protein>
<proteinExistence type="inferred from homology"/>
<accession>A0ABQ9FET8</accession>
<name>A0ABQ9FET8_TEGGR</name>
<dbReference type="PANTHER" id="PTHR14096:SF28">
    <property type="entry name" value="APOLIPOPROTEIN L, 1-RELATED"/>
    <property type="match status" value="1"/>
</dbReference>
<comment type="caution">
    <text evidence="3">The sequence shown here is derived from an EMBL/GenBank/DDBJ whole genome shotgun (WGS) entry which is preliminary data.</text>
</comment>
<dbReference type="EMBL" id="JARBDR010000337">
    <property type="protein sequence ID" value="KAJ8315151.1"/>
    <property type="molecule type" value="Genomic_DNA"/>
</dbReference>
<dbReference type="Proteomes" id="UP001217089">
    <property type="component" value="Unassembled WGS sequence"/>
</dbReference>
<keyword evidence="2" id="KW-0812">Transmembrane</keyword>
<organism evidence="3 4">
    <name type="scientific">Tegillarca granosa</name>
    <name type="common">Malaysian cockle</name>
    <name type="synonym">Anadara granosa</name>
    <dbReference type="NCBI Taxonomy" id="220873"/>
    <lineage>
        <taxon>Eukaryota</taxon>
        <taxon>Metazoa</taxon>
        <taxon>Spiralia</taxon>
        <taxon>Lophotrochozoa</taxon>
        <taxon>Mollusca</taxon>
        <taxon>Bivalvia</taxon>
        <taxon>Autobranchia</taxon>
        <taxon>Pteriomorphia</taxon>
        <taxon>Arcoida</taxon>
        <taxon>Arcoidea</taxon>
        <taxon>Arcidae</taxon>
        <taxon>Tegillarca</taxon>
    </lineage>
</organism>
<reference evidence="3 4" key="1">
    <citation type="submission" date="2022-12" db="EMBL/GenBank/DDBJ databases">
        <title>Chromosome-level genome of Tegillarca granosa.</title>
        <authorList>
            <person name="Kim J."/>
        </authorList>
    </citation>
    <scope>NUCLEOTIDE SEQUENCE [LARGE SCALE GENOMIC DNA]</scope>
    <source>
        <strain evidence="3">Teg-2019</strain>
        <tissue evidence="3">Adductor muscle</tissue>
    </source>
</reference>
<sequence length="1045" mass="119424">MIVLLKNILNSMDNVIYGMSSHDITEVKPALKQLGLQVVQRANDQFEFYRTISQELYGSNNHPKSARKEIFEYENEKEFHYFQLFLTPRLPEKTYNEKTLKTILEEHVKEKQACPSERELFACAEKLKINIYTDEQSTWTWFRFAPILSDNDVNSNRYLMFLRYRLDNSTYGFVEIDNIQNISSSFQSKEDSFSKQCLSDVLKNHTLKHSLCFTFRFTAENIWSSDFQSTCSQHCESANEDNDRDTENWDREFLENDNSLFRCISKELYNSDTYFQLIRQAICDFELYDDYIDVFTQFIDVTQQKSNEKPQRLLQEHIKQVKDGHKIGKGEIFAVASLLHVPVYVYTVAKKWEMYPPLTFYRKESASYVALLESAENRYERLVPRNKHCNCQIIPPRITGNVKKLDQDISGVILRTISKNNTCCPRNHNEHHGRHAHLDNVANGMNMSYFVNPEEERYPYVFPGESLATVINVLEEEKRTLIMIADGGGSLYECLSKEIFGRESGSHVVQDLMSSLCKQRQPTEAGDISLKNVSFEVISDSTDLLLQLHGTELEKASVWLGVPIYVFTEIENIGSGRYKWERFMISGDHPKCRFYVTLYYDRKGNLFSPVVPLNGCNCQLLPPISIFQDQYQELQCNDILDLTTEFHEPMIEFLLDRLPDEPFPRQDRNVPVSHVFTDTHIVMKRSDMSDRVIDQLVSDEIRENLDIYGEFLCNIGNQSTISKAQKQRELEEQIQNIEHDVEADYLEIFATATVFQVPIYILSLEINSTTKWTEYTQLRRKSKPSNLPKRISKCRELNRSEKYFVTLLLSSSGHYDRIVPAFEVCNCLLTQPTPPGEEHFFYPEMSVNETHSLILMRDVESSLCKFNIALNNWFMINSAMQKLCEVIINELEGNRKNVNIATIVGSATGMVGAVLAIAGLISGPVTFGASLGLTIAGGVVGGIGGATSMGAKITEAVLSLAGVARTAKEFYIIPLAMLRFSIRGATIASAILGPLTVVLDIGFMAYSIWNLTKGSKTDVSENLRRTSSMLQASGIQMKVWANGKN</sequence>
<keyword evidence="2" id="KW-0472">Membrane</keyword>
<dbReference type="CDD" id="cd22744">
    <property type="entry name" value="OTU"/>
    <property type="match status" value="1"/>
</dbReference>
<feature type="transmembrane region" description="Helical" evidence="2">
    <location>
        <begin position="987"/>
        <end position="1009"/>
    </location>
</feature>
<gene>
    <name evidence="3" type="ORF">KUTeg_007301</name>
</gene>
<evidence type="ECO:0000313" key="3">
    <source>
        <dbReference type="EMBL" id="KAJ8315151.1"/>
    </source>
</evidence>
<evidence type="ECO:0000256" key="1">
    <source>
        <dbReference type="ARBA" id="ARBA00010090"/>
    </source>
</evidence>